<dbReference type="AlphaFoldDB" id="A0A2A2JIH5"/>
<dbReference type="GO" id="GO:0008270">
    <property type="term" value="F:zinc ion binding"/>
    <property type="evidence" value="ECO:0007669"/>
    <property type="project" value="UniProtKB-KW"/>
</dbReference>
<gene>
    <name evidence="11" type="ORF">WR25_26911</name>
</gene>
<feature type="domain" description="Nuclear receptor" evidence="10">
    <location>
        <begin position="94"/>
        <end position="165"/>
    </location>
</feature>
<keyword evidence="1" id="KW-0479">Metal-binding</keyword>
<evidence type="ECO:0000256" key="4">
    <source>
        <dbReference type="ARBA" id="ARBA00023015"/>
    </source>
</evidence>
<dbReference type="OrthoDB" id="10018779at2759"/>
<dbReference type="GO" id="GO:0043565">
    <property type="term" value="F:sequence-specific DNA binding"/>
    <property type="evidence" value="ECO:0007669"/>
    <property type="project" value="InterPro"/>
</dbReference>
<keyword evidence="2" id="KW-0863">Zinc-finger</keyword>
<dbReference type="InterPro" id="IPR013088">
    <property type="entry name" value="Znf_NHR/GATA"/>
</dbReference>
<evidence type="ECO:0000256" key="1">
    <source>
        <dbReference type="ARBA" id="ARBA00022723"/>
    </source>
</evidence>
<evidence type="ECO:0000256" key="9">
    <source>
        <dbReference type="SAM" id="MobiDB-lite"/>
    </source>
</evidence>
<comment type="caution">
    <text evidence="11">The sequence shown here is derived from an EMBL/GenBank/DDBJ whole genome shotgun (WGS) entry which is preliminary data.</text>
</comment>
<feature type="compositionally biased region" description="Low complexity" evidence="9">
    <location>
        <begin position="184"/>
        <end position="200"/>
    </location>
</feature>
<dbReference type="Gene3D" id="3.30.50.10">
    <property type="entry name" value="Erythroid Transcription Factor GATA-1, subunit A"/>
    <property type="match status" value="1"/>
</dbReference>
<keyword evidence="3" id="KW-0862">Zinc</keyword>
<protein>
    <recommendedName>
        <fullName evidence="10">Nuclear receptor domain-containing protein</fullName>
    </recommendedName>
</protein>
<reference evidence="11 12" key="1">
    <citation type="journal article" date="2017" name="Curr. Biol.">
        <title>Genome architecture and evolution of a unichromosomal asexual nematode.</title>
        <authorList>
            <person name="Fradin H."/>
            <person name="Zegar C."/>
            <person name="Gutwein M."/>
            <person name="Lucas J."/>
            <person name="Kovtun M."/>
            <person name="Corcoran D."/>
            <person name="Baugh L.R."/>
            <person name="Kiontke K."/>
            <person name="Gunsalus K."/>
            <person name="Fitch D.H."/>
            <person name="Piano F."/>
        </authorList>
    </citation>
    <scope>NUCLEOTIDE SEQUENCE [LARGE SCALE GENOMIC DNA]</scope>
    <source>
        <strain evidence="11">PF1309</strain>
    </source>
</reference>
<evidence type="ECO:0000313" key="11">
    <source>
        <dbReference type="EMBL" id="PAV61568.1"/>
    </source>
</evidence>
<keyword evidence="8" id="KW-0539">Nucleus</keyword>
<dbReference type="PANTHER" id="PTHR46011:SF4">
    <property type="entry name" value="NUCLEAR HORMONE RECEPTOR FAMILY MEMBER NHR-43"/>
    <property type="match status" value="1"/>
</dbReference>
<dbReference type="SMART" id="SM00399">
    <property type="entry name" value="ZnF_C4"/>
    <property type="match status" value="1"/>
</dbReference>
<keyword evidence="12" id="KW-1185">Reference proteome</keyword>
<evidence type="ECO:0000256" key="2">
    <source>
        <dbReference type="ARBA" id="ARBA00022771"/>
    </source>
</evidence>
<dbReference type="GO" id="GO:0006357">
    <property type="term" value="P:regulation of transcription by RNA polymerase II"/>
    <property type="evidence" value="ECO:0007669"/>
    <property type="project" value="TreeGrafter"/>
</dbReference>
<keyword evidence="5" id="KW-0238">DNA-binding</keyword>
<evidence type="ECO:0000256" key="3">
    <source>
        <dbReference type="ARBA" id="ARBA00022833"/>
    </source>
</evidence>
<evidence type="ECO:0000256" key="8">
    <source>
        <dbReference type="ARBA" id="ARBA00023242"/>
    </source>
</evidence>
<dbReference type="Pfam" id="PF00105">
    <property type="entry name" value="zf-C4"/>
    <property type="match status" value="1"/>
</dbReference>
<sequence>MNQKSHSLFIECGARTQIALDDSGGLSIVLPTFQPPEESEASTSKSSNGSKTEGDDKPKQNIPSIDVLDESEACFSWIDELKLVTFNSYAPPAQPRCQVCSAEFDGIPRACAMFFKRWVNGNKEYRCRSNTVPDKCPLSKNKSCCKKCRLEKCFLIGMKRESVNRYKRRKISSNPGKPPTDANSPTPSKSPTSPTTSIAPNTPPTPTSS</sequence>
<feature type="region of interest" description="Disordered" evidence="9">
    <location>
        <begin position="165"/>
        <end position="209"/>
    </location>
</feature>
<keyword evidence="6" id="KW-0804">Transcription</keyword>
<organism evidence="11 12">
    <name type="scientific">Diploscapter pachys</name>
    <dbReference type="NCBI Taxonomy" id="2018661"/>
    <lineage>
        <taxon>Eukaryota</taxon>
        <taxon>Metazoa</taxon>
        <taxon>Ecdysozoa</taxon>
        <taxon>Nematoda</taxon>
        <taxon>Chromadorea</taxon>
        <taxon>Rhabditida</taxon>
        <taxon>Rhabditina</taxon>
        <taxon>Rhabditomorpha</taxon>
        <taxon>Rhabditoidea</taxon>
        <taxon>Rhabditidae</taxon>
        <taxon>Diploscapter</taxon>
    </lineage>
</organism>
<dbReference type="SUPFAM" id="SSF57716">
    <property type="entry name" value="Glucocorticoid receptor-like (DNA-binding domain)"/>
    <property type="match status" value="1"/>
</dbReference>
<evidence type="ECO:0000256" key="7">
    <source>
        <dbReference type="ARBA" id="ARBA00023170"/>
    </source>
</evidence>
<dbReference type="GO" id="GO:0005634">
    <property type="term" value="C:nucleus"/>
    <property type="evidence" value="ECO:0007669"/>
    <property type="project" value="TreeGrafter"/>
</dbReference>
<accession>A0A2A2JIH5</accession>
<dbReference type="STRING" id="2018661.A0A2A2JIH5"/>
<evidence type="ECO:0000256" key="5">
    <source>
        <dbReference type="ARBA" id="ARBA00023125"/>
    </source>
</evidence>
<dbReference type="Proteomes" id="UP000218231">
    <property type="component" value="Unassembled WGS sequence"/>
</dbReference>
<dbReference type="GO" id="GO:0003700">
    <property type="term" value="F:DNA-binding transcription factor activity"/>
    <property type="evidence" value="ECO:0007669"/>
    <property type="project" value="InterPro"/>
</dbReference>
<evidence type="ECO:0000259" key="10">
    <source>
        <dbReference type="PROSITE" id="PS51030"/>
    </source>
</evidence>
<keyword evidence="4" id="KW-0805">Transcription regulation</keyword>
<feature type="compositionally biased region" description="Polar residues" evidence="9">
    <location>
        <begin position="41"/>
        <end position="51"/>
    </location>
</feature>
<dbReference type="PROSITE" id="PS51030">
    <property type="entry name" value="NUCLEAR_REC_DBD_2"/>
    <property type="match status" value="1"/>
</dbReference>
<dbReference type="EMBL" id="LIAE01010405">
    <property type="protein sequence ID" value="PAV61568.1"/>
    <property type="molecule type" value="Genomic_DNA"/>
</dbReference>
<proteinExistence type="predicted"/>
<feature type="region of interest" description="Disordered" evidence="9">
    <location>
        <begin position="29"/>
        <end position="62"/>
    </location>
</feature>
<dbReference type="PANTHER" id="PTHR46011">
    <property type="entry name" value="NUCLEAR HORMONE RECEPTOR FAMILY MEMBER NHR-86-RELATED"/>
    <property type="match status" value="1"/>
</dbReference>
<evidence type="ECO:0000313" key="12">
    <source>
        <dbReference type="Proteomes" id="UP000218231"/>
    </source>
</evidence>
<dbReference type="InterPro" id="IPR001628">
    <property type="entry name" value="Znf_hrmn_rcpt"/>
</dbReference>
<evidence type="ECO:0000256" key="6">
    <source>
        <dbReference type="ARBA" id="ARBA00023163"/>
    </source>
</evidence>
<name>A0A2A2JIH5_9BILA</name>
<keyword evidence="7" id="KW-0675">Receptor</keyword>